<evidence type="ECO:0000313" key="2">
    <source>
        <dbReference type="EMBL" id="MFK4637701.1"/>
    </source>
</evidence>
<name>A0ABW8N4Q2_9MICC</name>
<dbReference type="Proteomes" id="UP001620520">
    <property type="component" value="Unassembled WGS sequence"/>
</dbReference>
<sequence length="132" mass="14905">MSDKEEFLRWIKSALYQAELALHNGDPEPRRALWSRKEPVSVLGAFRNAYGQDELNELFTALGASFSDCTSYEFELQACDVIGDMAYTAGLEHTSATLNGTPRTYTLRATQVYRREDGQWKVAHRHGDTVAD</sequence>
<gene>
    <name evidence="2" type="ORF">ABIA52_000590</name>
</gene>
<accession>A0ABW8N4Q2</accession>
<dbReference type="Gene3D" id="3.10.450.50">
    <property type="match status" value="1"/>
</dbReference>
<evidence type="ECO:0000259" key="1">
    <source>
        <dbReference type="Pfam" id="PF14534"/>
    </source>
</evidence>
<organism evidence="2 3">
    <name type="scientific">Paenarthrobacter histidinolovorans</name>
    <dbReference type="NCBI Taxonomy" id="43664"/>
    <lineage>
        <taxon>Bacteria</taxon>
        <taxon>Bacillati</taxon>
        <taxon>Actinomycetota</taxon>
        <taxon>Actinomycetes</taxon>
        <taxon>Micrococcales</taxon>
        <taxon>Micrococcaceae</taxon>
        <taxon>Paenarthrobacter</taxon>
    </lineage>
</organism>
<dbReference type="RefSeq" id="WP_189020295.1">
    <property type="nucleotide sequence ID" value="NZ_BMPM01000008.1"/>
</dbReference>
<protein>
    <submittedName>
        <fullName evidence="2">Ketosteroid isomerase-like protein</fullName>
    </submittedName>
</protein>
<dbReference type="EMBL" id="JBIYEW010000003">
    <property type="protein sequence ID" value="MFK4637701.1"/>
    <property type="molecule type" value="Genomic_DNA"/>
</dbReference>
<reference evidence="2 3" key="1">
    <citation type="submission" date="2024-10" db="EMBL/GenBank/DDBJ databases">
        <title>Novel secondary metabolite-producing bacteria for plant disease control.</title>
        <authorList>
            <person name="Chevrette M."/>
        </authorList>
    </citation>
    <scope>NUCLEOTIDE SEQUENCE [LARGE SCALE GENOMIC DNA]</scope>
    <source>
        <strain evidence="2 3">J30 TE3557</strain>
    </source>
</reference>
<comment type="caution">
    <text evidence="2">The sequence shown here is derived from an EMBL/GenBank/DDBJ whole genome shotgun (WGS) entry which is preliminary data.</text>
</comment>
<feature type="domain" description="DUF4440" evidence="1">
    <location>
        <begin position="21"/>
        <end position="122"/>
    </location>
</feature>
<dbReference type="InterPro" id="IPR032710">
    <property type="entry name" value="NTF2-like_dom_sf"/>
</dbReference>
<evidence type="ECO:0000313" key="3">
    <source>
        <dbReference type="Proteomes" id="UP001620520"/>
    </source>
</evidence>
<keyword evidence="3" id="KW-1185">Reference proteome</keyword>
<proteinExistence type="predicted"/>
<dbReference type="Pfam" id="PF14534">
    <property type="entry name" value="DUF4440"/>
    <property type="match status" value="1"/>
</dbReference>
<dbReference type="InterPro" id="IPR027843">
    <property type="entry name" value="DUF4440"/>
</dbReference>
<dbReference type="SUPFAM" id="SSF54427">
    <property type="entry name" value="NTF2-like"/>
    <property type="match status" value="1"/>
</dbReference>